<protein>
    <submittedName>
        <fullName evidence="1">Uncharacterized protein</fullName>
    </submittedName>
</protein>
<sequence length="87" mass="9679">MGYPFRETDRDEWSAAVRADRTNALLPLLHAFELMTSDTDAFYPQLDTAETEAALAGTGIDCPPLTEELFATHMDFFVEEGHFPPVG</sequence>
<dbReference type="RefSeq" id="WP_176729712.1">
    <property type="nucleotide sequence ID" value="NZ_JAVRES010000041.1"/>
</dbReference>
<keyword evidence="2" id="KW-1185">Reference proteome</keyword>
<comment type="caution">
    <text evidence="1">The sequence shown here is derived from an EMBL/GenBank/DDBJ whole genome shotgun (WGS) entry which is preliminary data.</text>
</comment>
<dbReference type="Proteomes" id="UP001183535">
    <property type="component" value="Unassembled WGS sequence"/>
</dbReference>
<proteinExistence type="predicted"/>
<organism evidence="1 2">
    <name type="scientific">Streptomyces doudnae</name>
    <dbReference type="NCBI Taxonomy" id="3075536"/>
    <lineage>
        <taxon>Bacteria</taxon>
        <taxon>Bacillati</taxon>
        <taxon>Actinomycetota</taxon>
        <taxon>Actinomycetes</taxon>
        <taxon>Kitasatosporales</taxon>
        <taxon>Streptomycetaceae</taxon>
        <taxon>Streptomyces</taxon>
    </lineage>
</organism>
<reference evidence="2" key="1">
    <citation type="submission" date="2023-07" db="EMBL/GenBank/DDBJ databases">
        <title>30 novel species of actinomycetes from the DSMZ collection.</title>
        <authorList>
            <person name="Nouioui I."/>
        </authorList>
    </citation>
    <scope>NUCLEOTIDE SEQUENCE [LARGE SCALE GENOMIC DNA]</scope>
    <source>
        <strain evidence="2">DSM 41981</strain>
    </source>
</reference>
<evidence type="ECO:0000313" key="2">
    <source>
        <dbReference type="Proteomes" id="UP001183535"/>
    </source>
</evidence>
<dbReference type="Gene3D" id="3.40.50.720">
    <property type="entry name" value="NAD(P)-binding Rossmann-like Domain"/>
    <property type="match status" value="1"/>
</dbReference>
<evidence type="ECO:0000313" key="1">
    <source>
        <dbReference type="EMBL" id="MDT0440280.1"/>
    </source>
</evidence>
<gene>
    <name evidence="1" type="ORF">RM877_37130</name>
</gene>
<dbReference type="EMBL" id="JAVRES010000041">
    <property type="protein sequence ID" value="MDT0440280.1"/>
    <property type="molecule type" value="Genomic_DNA"/>
</dbReference>
<name>A0ABD5F196_9ACTN</name>
<dbReference type="AlphaFoldDB" id="A0ABD5F196"/>
<accession>A0ABD5F196</accession>